<dbReference type="FunFam" id="3.30.300.30:FF:000008">
    <property type="entry name" value="2,3-dihydroxybenzoate-AMP ligase"/>
    <property type="match status" value="1"/>
</dbReference>
<keyword evidence="5" id="KW-1185">Reference proteome</keyword>
<keyword evidence="2 4" id="KW-0436">Ligase</keyword>
<dbReference type="Gene3D" id="3.30.300.30">
    <property type="match status" value="1"/>
</dbReference>
<reference evidence="4 5" key="1">
    <citation type="submission" date="2020-08" db="EMBL/GenBank/DDBJ databases">
        <title>Sequencing the genomes of 1000 actinobacteria strains.</title>
        <authorList>
            <person name="Klenk H.-P."/>
        </authorList>
    </citation>
    <scope>NUCLEOTIDE SEQUENCE [LARGE SCALE GENOMIC DNA]</scope>
    <source>
        <strain evidence="4 5">DSM 43768</strain>
    </source>
</reference>
<gene>
    <name evidence="4" type="ORF">HD593_004719</name>
</gene>
<dbReference type="SUPFAM" id="SSF56801">
    <property type="entry name" value="Acetyl-CoA synthetase-like"/>
    <property type="match status" value="1"/>
</dbReference>
<comment type="caution">
    <text evidence="4">The sequence shown here is derived from an EMBL/GenBank/DDBJ whole genome shotgun (WGS) entry which is preliminary data.</text>
</comment>
<name>A0A7X0NUK7_9ACTN</name>
<proteinExistence type="inferred from homology"/>
<evidence type="ECO:0000256" key="1">
    <source>
        <dbReference type="ARBA" id="ARBA00006432"/>
    </source>
</evidence>
<evidence type="ECO:0000313" key="5">
    <source>
        <dbReference type="Proteomes" id="UP000565579"/>
    </source>
</evidence>
<dbReference type="GO" id="GO:0031956">
    <property type="term" value="F:medium-chain fatty acid-CoA ligase activity"/>
    <property type="evidence" value="ECO:0007669"/>
    <property type="project" value="TreeGrafter"/>
</dbReference>
<dbReference type="Pfam" id="PF13193">
    <property type="entry name" value="AMP-binding_C"/>
    <property type="match status" value="1"/>
</dbReference>
<dbReference type="PANTHER" id="PTHR43201">
    <property type="entry name" value="ACYL-COA SYNTHETASE"/>
    <property type="match status" value="1"/>
</dbReference>
<dbReference type="PANTHER" id="PTHR43201:SF5">
    <property type="entry name" value="MEDIUM-CHAIN ACYL-COA LIGASE ACSF2, MITOCHONDRIAL"/>
    <property type="match status" value="1"/>
</dbReference>
<dbReference type="InterPro" id="IPR025110">
    <property type="entry name" value="AMP-bd_C"/>
</dbReference>
<comment type="similarity">
    <text evidence="1">Belongs to the ATP-dependent AMP-binding enzyme family.</text>
</comment>
<dbReference type="RefSeq" id="WP_185104277.1">
    <property type="nucleotide sequence ID" value="NZ_BAAAXY010000019.1"/>
</dbReference>
<sequence length="97" mass="10441">MIVSGGENVFPQEVEHVLARVPGVADVAVLGVPDEEYGQRLAAYVVAAAGARLSADELRRTVKEELAGFKVPRDVEFVASVPRSPTGKVERDRLLRG</sequence>
<dbReference type="GO" id="GO:0006631">
    <property type="term" value="P:fatty acid metabolic process"/>
    <property type="evidence" value="ECO:0007669"/>
    <property type="project" value="TreeGrafter"/>
</dbReference>
<feature type="domain" description="AMP-binding enzyme C-terminal" evidence="3">
    <location>
        <begin position="13"/>
        <end position="88"/>
    </location>
</feature>
<accession>A0A7X0NUK7</accession>
<evidence type="ECO:0000256" key="2">
    <source>
        <dbReference type="ARBA" id="ARBA00022598"/>
    </source>
</evidence>
<dbReference type="EMBL" id="JACHMI010000001">
    <property type="protein sequence ID" value="MBB6549924.1"/>
    <property type="molecule type" value="Genomic_DNA"/>
</dbReference>
<organism evidence="4 5">
    <name type="scientific">Nonomuraea rubra</name>
    <dbReference type="NCBI Taxonomy" id="46180"/>
    <lineage>
        <taxon>Bacteria</taxon>
        <taxon>Bacillati</taxon>
        <taxon>Actinomycetota</taxon>
        <taxon>Actinomycetes</taxon>
        <taxon>Streptosporangiales</taxon>
        <taxon>Streptosporangiaceae</taxon>
        <taxon>Nonomuraea</taxon>
    </lineage>
</organism>
<protein>
    <submittedName>
        <fullName evidence="4">Acyl-CoA synthetase (AMP-forming)/AMP-acid ligase II</fullName>
    </submittedName>
</protein>
<dbReference type="InterPro" id="IPR045851">
    <property type="entry name" value="AMP-bd_C_sf"/>
</dbReference>
<evidence type="ECO:0000313" key="4">
    <source>
        <dbReference type="EMBL" id="MBB6549924.1"/>
    </source>
</evidence>
<evidence type="ECO:0000259" key="3">
    <source>
        <dbReference type="Pfam" id="PF13193"/>
    </source>
</evidence>
<dbReference type="AlphaFoldDB" id="A0A7X0NUK7"/>
<dbReference type="Proteomes" id="UP000565579">
    <property type="component" value="Unassembled WGS sequence"/>
</dbReference>